<evidence type="ECO:0000313" key="5">
    <source>
        <dbReference type="EMBL" id="PLR50246.1"/>
    </source>
</evidence>
<dbReference type="EMBL" id="PJZK01000008">
    <property type="protein sequence ID" value="PLR50246.1"/>
    <property type="molecule type" value="Genomic_DNA"/>
</dbReference>
<dbReference type="AlphaFoldDB" id="A0A2N5ENK0"/>
<evidence type="ECO:0000256" key="1">
    <source>
        <dbReference type="ARBA" id="ARBA00006484"/>
    </source>
</evidence>
<name>A0A2N5ENK0_9GAMM</name>
<keyword evidence="2" id="KW-0560">Oxidoreductase</keyword>
<dbReference type="OrthoDB" id="9810734at2"/>
<comment type="caution">
    <text evidence="5">The sequence shown here is derived from an EMBL/GenBank/DDBJ whole genome shotgun (WGS) entry which is preliminary data.</text>
</comment>
<dbReference type="Gene3D" id="3.40.50.720">
    <property type="entry name" value="NAD(P)-binding Rossmann-like Domain"/>
    <property type="match status" value="1"/>
</dbReference>
<dbReference type="FunFam" id="3.40.50.720:FF:000047">
    <property type="entry name" value="NADP-dependent L-serine/L-allo-threonine dehydrogenase"/>
    <property type="match status" value="1"/>
</dbReference>
<dbReference type="Pfam" id="PF00106">
    <property type="entry name" value="adh_short"/>
    <property type="match status" value="1"/>
</dbReference>
<dbReference type="SMART" id="SM00822">
    <property type="entry name" value="PKS_KR"/>
    <property type="match status" value="1"/>
</dbReference>
<dbReference type="RefSeq" id="WP_101834744.1">
    <property type="nucleotide sequence ID" value="NZ_PJZK01000008.1"/>
</dbReference>
<reference evidence="5 6" key="1">
    <citation type="submission" date="2017-12" db="EMBL/GenBank/DDBJ databases">
        <title>Characterization of six clinical isolates of Enterochimera gen. nov., a novel genus of the Yersiniaciae family and the three species Enterochimera arupensis sp. nov., Enterochimera coloradensis sp. nov, and Enterochimera californica sp. nov.</title>
        <authorList>
            <person name="Rossi A."/>
            <person name="Fisher M."/>
        </authorList>
    </citation>
    <scope>NUCLEOTIDE SEQUENCE [LARGE SCALE GENOMIC DNA]</scope>
    <source>
        <strain evidence="5 6">2016Iso1</strain>
    </source>
</reference>
<keyword evidence="6" id="KW-1185">Reference proteome</keyword>
<evidence type="ECO:0000259" key="4">
    <source>
        <dbReference type="SMART" id="SM00822"/>
    </source>
</evidence>
<feature type="domain" description="Ketoreductase" evidence="4">
    <location>
        <begin position="8"/>
        <end position="182"/>
    </location>
</feature>
<accession>A0A2N5ENK0</accession>
<proteinExistence type="inferred from homology"/>
<organism evidence="5 6">
    <name type="scientific">Chimaeribacter arupi</name>
    <dbReference type="NCBI Taxonomy" id="2060066"/>
    <lineage>
        <taxon>Bacteria</taxon>
        <taxon>Pseudomonadati</taxon>
        <taxon>Pseudomonadota</taxon>
        <taxon>Gammaproteobacteria</taxon>
        <taxon>Enterobacterales</taxon>
        <taxon>Yersiniaceae</taxon>
        <taxon>Chimaeribacter</taxon>
    </lineage>
</organism>
<dbReference type="PRINTS" id="PR00081">
    <property type="entry name" value="GDHRDH"/>
</dbReference>
<dbReference type="InterPro" id="IPR057326">
    <property type="entry name" value="KR_dom"/>
</dbReference>
<dbReference type="InterPro" id="IPR020904">
    <property type="entry name" value="Sc_DH/Rdtase_CS"/>
</dbReference>
<dbReference type="InterPro" id="IPR036291">
    <property type="entry name" value="NAD(P)-bd_dom_sf"/>
</dbReference>
<dbReference type="PROSITE" id="PS00061">
    <property type="entry name" value="ADH_SHORT"/>
    <property type="match status" value="1"/>
</dbReference>
<dbReference type="PANTHER" id="PTHR43115:SF4">
    <property type="entry name" value="DEHYDROGENASE_REDUCTASE SDR FAMILY MEMBER 11"/>
    <property type="match status" value="1"/>
</dbReference>
<dbReference type="SUPFAM" id="SSF51735">
    <property type="entry name" value="NAD(P)-binding Rossmann-fold domains"/>
    <property type="match status" value="1"/>
</dbReference>
<dbReference type="InterPro" id="IPR002347">
    <property type="entry name" value="SDR_fam"/>
</dbReference>
<dbReference type="GO" id="GO:0016616">
    <property type="term" value="F:oxidoreductase activity, acting on the CH-OH group of donors, NAD or NADP as acceptor"/>
    <property type="evidence" value="ECO:0007669"/>
    <property type="project" value="UniProtKB-ARBA"/>
</dbReference>
<protein>
    <submittedName>
        <fullName evidence="5">Oxidoreductase</fullName>
    </submittedName>
</protein>
<sequence>MISNISGKVVVITGASSGIGEATARRLSAAGACVVLGARRLDKLNALAEEITAAGGKVKVAKTDVANLQDVEALVNKAVEVFGRVDVLINNAGIMPNSRLDELQVDDWNRAIDINLKGTLYGIAAALPFMKAQNSGHIINVSSLSGHRVRPTTAVYSATKFAVRAISEGLRMEMTPYNIRSTIISPGPVDTDLPSSVTNAAVAEQVRKIHEIAIPVETLADTIVFAISQPETVDINEIVVRPTAME</sequence>
<evidence type="ECO:0000256" key="2">
    <source>
        <dbReference type="ARBA" id="ARBA00023002"/>
    </source>
</evidence>
<dbReference type="PANTHER" id="PTHR43115">
    <property type="entry name" value="DEHYDROGENASE/REDUCTASE SDR FAMILY MEMBER 11"/>
    <property type="match status" value="1"/>
</dbReference>
<comment type="similarity">
    <text evidence="1 3">Belongs to the short-chain dehydrogenases/reductases (SDR) family.</text>
</comment>
<dbReference type="PRINTS" id="PR00080">
    <property type="entry name" value="SDRFAMILY"/>
</dbReference>
<evidence type="ECO:0000256" key="3">
    <source>
        <dbReference type="RuleBase" id="RU000363"/>
    </source>
</evidence>
<dbReference type="Proteomes" id="UP000234626">
    <property type="component" value="Unassembled WGS sequence"/>
</dbReference>
<evidence type="ECO:0000313" key="6">
    <source>
        <dbReference type="Proteomes" id="UP000234626"/>
    </source>
</evidence>
<gene>
    <name evidence="5" type="ORF">CYR34_10130</name>
</gene>